<dbReference type="Proteomes" id="UP000246077">
    <property type="component" value="Unassembled WGS sequence"/>
</dbReference>
<dbReference type="InterPro" id="IPR023635">
    <property type="entry name" value="Peptide_deformylase"/>
</dbReference>
<dbReference type="InterPro" id="IPR036821">
    <property type="entry name" value="Peptide_deformylase_sf"/>
</dbReference>
<sequence length="163" mass="18026">MPIRPLLLYPDPGLRRPAAPVTRFDDGLSALAADIAETMAAHQAIGLSACHVGDYRRLVVLRLDPGAGPEVFVNPAVTWVSPETGTRDEGSVSMPGIYEPVTRPARIRLTWQDLDGTAREGEAADWRAACLMHEIDQLDGVFWLARLSRLRRDRALKRFGKRA</sequence>
<dbReference type="AlphaFoldDB" id="A0A317DYC5"/>
<evidence type="ECO:0000313" key="4">
    <source>
        <dbReference type="Proteomes" id="UP000246077"/>
    </source>
</evidence>
<dbReference type="PANTHER" id="PTHR10458">
    <property type="entry name" value="PEPTIDE DEFORMYLASE"/>
    <property type="match status" value="1"/>
</dbReference>
<protein>
    <recommendedName>
        <fullName evidence="2">Peptide deformylase-like</fullName>
    </recommendedName>
    <alternativeName>
        <fullName evidence="2">Polypeptide deformylase-like</fullName>
    </alternativeName>
</protein>
<comment type="similarity">
    <text evidence="1 2">Belongs to the polypeptide deformylase family.</text>
</comment>
<dbReference type="Pfam" id="PF01327">
    <property type="entry name" value="Pep_deformylase"/>
    <property type="match status" value="1"/>
</dbReference>
<dbReference type="HAMAP" id="MF_00163">
    <property type="entry name" value="Pep_deformylase"/>
    <property type="match status" value="1"/>
</dbReference>
<reference evidence="4" key="1">
    <citation type="submission" date="2018-05" db="EMBL/GenBank/DDBJ databases">
        <title>Zavarzinia sp. HR-AS.</title>
        <authorList>
            <person name="Lee Y."/>
            <person name="Jeon C.O."/>
        </authorList>
    </citation>
    <scope>NUCLEOTIDE SEQUENCE [LARGE SCALE GENOMIC DNA]</scope>
    <source>
        <strain evidence="4">DSM 1231</strain>
    </source>
</reference>
<name>A0A317DYC5_9PROT</name>
<dbReference type="OrthoDB" id="9804313at2"/>
<dbReference type="RefSeq" id="WP_109922542.1">
    <property type="nucleotide sequence ID" value="NZ_QGLF01000005.1"/>
</dbReference>
<proteinExistence type="inferred from homology"/>
<feature type="active site" evidence="2">
    <location>
        <position position="134"/>
    </location>
</feature>
<comment type="caution">
    <text evidence="2">Lacks conserved residue(s) required for the propagation of feature annotation.</text>
</comment>
<dbReference type="NCBIfam" id="NF009484">
    <property type="entry name" value="PRK12846.1-5"/>
    <property type="match status" value="1"/>
</dbReference>
<dbReference type="GO" id="GO:0042586">
    <property type="term" value="F:peptide deformylase activity"/>
    <property type="evidence" value="ECO:0007669"/>
    <property type="project" value="InterPro"/>
</dbReference>
<evidence type="ECO:0000256" key="2">
    <source>
        <dbReference type="HAMAP-Rule" id="MF_00163"/>
    </source>
</evidence>
<accession>A0A317DYC5</accession>
<dbReference type="PANTHER" id="PTHR10458:SF22">
    <property type="entry name" value="PEPTIDE DEFORMYLASE"/>
    <property type="match status" value="1"/>
</dbReference>
<keyword evidence="4" id="KW-1185">Reference proteome</keyword>
<evidence type="ECO:0000256" key="1">
    <source>
        <dbReference type="ARBA" id="ARBA00010759"/>
    </source>
</evidence>
<dbReference type="PRINTS" id="PR01576">
    <property type="entry name" value="PDEFORMYLASE"/>
</dbReference>
<gene>
    <name evidence="3" type="ORF">DKG75_17940</name>
</gene>
<organism evidence="3 4">
    <name type="scientific">Zavarzinia compransoris</name>
    <dbReference type="NCBI Taxonomy" id="1264899"/>
    <lineage>
        <taxon>Bacteria</taxon>
        <taxon>Pseudomonadati</taxon>
        <taxon>Pseudomonadota</taxon>
        <taxon>Alphaproteobacteria</taxon>
        <taxon>Rhodospirillales</taxon>
        <taxon>Zavarziniaceae</taxon>
        <taxon>Zavarzinia</taxon>
    </lineage>
</organism>
<evidence type="ECO:0000313" key="3">
    <source>
        <dbReference type="EMBL" id="PWR18856.1"/>
    </source>
</evidence>
<dbReference type="Gene3D" id="3.90.45.10">
    <property type="entry name" value="Peptide deformylase"/>
    <property type="match status" value="1"/>
</dbReference>
<dbReference type="SUPFAM" id="SSF56420">
    <property type="entry name" value="Peptide deformylase"/>
    <property type="match status" value="1"/>
</dbReference>
<comment type="caution">
    <text evidence="3">The sequence shown here is derived from an EMBL/GenBank/DDBJ whole genome shotgun (WGS) entry which is preliminary data.</text>
</comment>
<dbReference type="CDD" id="cd00487">
    <property type="entry name" value="Pep_deformylase"/>
    <property type="match status" value="1"/>
</dbReference>
<dbReference type="PIRSF" id="PIRSF004749">
    <property type="entry name" value="Pep_def"/>
    <property type="match status" value="1"/>
</dbReference>
<dbReference type="EMBL" id="QGLF01000005">
    <property type="protein sequence ID" value="PWR18856.1"/>
    <property type="molecule type" value="Genomic_DNA"/>
</dbReference>